<reference evidence="3" key="1">
    <citation type="journal article" date="2019" name="Int. J. Syst. Evol. Microbiol.">
        <title>The Global Catalogue of Microorganisms (GCM) 10K type strain sequencing project: providing services to taxonomists for standard genome sequencing and annotation.</title>
        <authorList>
            <consortium name="The Broad Institute Genomics Platform"/>
            <consortium name="The Broad Institute Genome Sequencing Center for Infectious Disease"/>
            <person name="Wu L."/>
            <person name="Ma J."/>
        </authorList>
    </citation>
    <scope>NUCLEOTIDE SEQUENCE [LARGE SCALE GENOMIC DNA]</scope>
    <source>
        <strain evidence="3">JCM 14046</strain>
    </source>
</reference>
<dbReference type="EMBL" id="BAAAMY010000002">
    <property type="protein sequence ID" value="GAA1909226.1"/>
    <property type="molecule type" value="Genomic_DNA"/>
</dbReference>
<evidence type="ECO:0008006" key="4">
    <source>
        <dbReference type="Google" id="ProtNLM"/>
    </source>
</evidence>
<gene>
    <name evidence="2" type="ORF">GCM10009737_08030</name>
</gene>
<dbReference type="Proteomes" id="UP001501612">
    <property type="component" value="Unassembled WGS sequence"/>
</dbReference>
<protein>
    <recommendedName>
        <fullName evidence="4">Helix-turn-helix domain-containing protein</fullName>
    </recommendedName>
</protein>
<keyword evidence="3" id="KW-1185">Reference proteome</keyword>
<name>A0ABP5ABE2_9ACTN</name>
<comment type="caution">
    <text evidence="2">The sequence shown here is derived from an EMBL/GenBank/DDBJ whole genome shotgun (WGS) entry which is preliminary data.</text>
</comment>
<sequence>MTLPSCPACGHAEHFLPCAAQVETRRLGGVRHDPCGCSGVDMSVIRTDPRRIREVIATAQTTNPSTAAREHGVHHRTVWRWCQRAAAHPGWPTDGDVSAWDAVQAERATRADKIERGRVRQADYLKRRYLAGGGRMQIDPTGTSRRLQALCAIGWTGPELAARLGVSPARVNHLTVGHWNLVHRAVAAKVAALYDELSMTVPTDPDVLAPRQIRTHARARKLAAKKGWAPPLAWDDHDLDDPAATPDGVGDDTKLAAQDGPRSGGHLVGLDSDASTVAQILGGAWSLPCSRADKVAVTATWLSWGRSLRALEKLTGWNSTRYSAAARTLLAERDDTDDGEAA</sequence>
<proteinExistence type="predicted"/>
<accession>A0ABP5ABE2</accession>
<organism evidence="2 3">
    <name type="scientific">Nocardioides lentus</name>
    <dbReference type="NCBI Taxonomy" id="338077"/>
    <lineage>
        <taxon>Bacteria</taxon>
        <taxon>Bacillati</taxon>
        <taxon>Actinomycetota</taxon>
        <taxon>Actinomycetes</taxon>
        <taxon>Propionibacteriales</taxon>
        <taxon>Nocardioidaceae</taxon>
        <taxon>Nocardioides</taxon>
    </lineage>
</organism>
<evidence type="ECO:0000256" key="1">
    <source>
        <dbReference type="SAM" id="MobiDB-lite"/>
    </source>
</evidence>
<evidence type="ECO:0000313" key="3">
    <source>
        <dbReference type="Proteomes" id="UP001501612"/>
    </source>
</evidence>
<feature type="region of interest" description="Disordered" evidence="1">
    <location>
        <begin position="233"/>
        <end position="268"/>
    </location>
</feature>
<evidence type="ECO:0000313" key="2">
    <source>
        <dbReference type="EMBL" id="GAA1909226.1"/>
    </source>
</evidence>